<dbReference type="EMBL" id="BAAALT010000050">
    <property type="protein sequence ID" value="GAA1797776.1"/>
    <property type="molecule type" value="Genomic_DNA"/>
</dbReference>
<protein>
    <submittedName>
        <fullName evidence="3">Uncharacterized protein</fullName>
    </submittedName>
</protein>
<keyword evidence="4" id="KW-1185">Reference proteome</keyword>
<feature type="region of interest" description="Disordered" evidence="1">
    <location>
        <begin position="30"/>
        <end position="73"/>
    </location>
</feature>
<dbReference type="Proteomes" id="UP001500218">
    <property type="component" value="Unassembled WGS sequence"/>
</dbReference>
<keyword evidence="2" id="KW-0732">Signal</keyword>
<comment type="caution">
    <text evidence="3">The sequence shown here is derived from an EMBL/GenBank/DDBJ whole genome shotgun (WGS) entry which is preliminary data.</text>
</comment>
<evidence type="ECO:0000256" key="1">
    <source>
        <dbReference type="SAM" id="MobiDB-lite"/>
    </source>
</evidence>
<feature type="chain" id="PRO_5046965982" evidence="2">
    <location>
        <begin position="25"/>
        <end position="233"/>
    </location>
</feature>
<accession>A0ABN2LRS3</accession>
<dbReference type="PROSITE" id="PS51257">
    <property type="entry name" value="PROKAR_LIPOPROTEIN"/>
    <property type="match status" value="1"/>
</dbReference>
<gene>
    <name evidence="3" type="ORF">GCM10009682_19300</name>
</gene>
<feature type="signal peptide" evidence="2">
    <location>
        <begin position="1"/>
        <end position="24"/>
    </location>
</feature>
<evidence type="ECO:0000256" key="2">
    <source>
        <dbReference type="SAM" id="SignalP"/>
    </source>
</evidence>
<sequence length="233" mass="24205">MTMRRSFTPAVAVSAGLCAVALTACTPENSSIGAAPSSDAADRHTAVTTRSAPRSPAIPSPRPTPAAPATRVSAPEAATFVTPAPQPTSASTDPTVISYEGTNGVRIGQTVAELTEAGLLASPTPGCSRRFAGIDYADPVFDHDRLAFIWAYPPLHTPEGVMVGTAIADLNRAYPNAERLTPPAGSPTFDGALVRNPNGVAYLILHDGLAVQKLIVGAENAVRMLYTQRLDTC</sequence>
<name>A0ABN2LRS3_9ACTN</name>
<evidence type="ECO:0000313" key="4">
    <source>
        <dbReference type="Proteomes" id="UP001500218"/>
    </source>
</evidence>
<organism evidence="3 4">
    <name type="scientific">Luedemannella flava</name>
    <dbReference type="NCBI Taxonomy" id="349316"/>
    <lineage>
        <taxon>Bacteria</taxon>
        <taxon>Bacillati</taxon>
        <taxon>Actinomycetota</taxon>
        <taxon>Actinomycetes</taxon>
        <taxon>Micromonosporales</taxon>
        <taxon>Micromonosporaceae</taxon>
        <taxon>Luedemannella</taxon>
    </lineage>
</organism>
<feature type="compositionally biased region" description="Pro residues" evidence="1">
    <location>
        <begin position="56"/>
        <end position="66"/>
    </location>
</feature>
<evidence type="ECO:0000313" key="3">
    <source>
        <dbReference type="EMBL" id="GAA1797776.1"/>
    </source>
</evidence>
<reference evidence="3 4" key="1">
    <citation type="journal article" date="2019" name="Int. J. Syst. Evol. Microbiol.">
        <title>The Global Catalogue of Microorganisms (GCM) 10K type strain sequencing project: providing services to taxonomists for standard genome sequencing and annotation.</title>
        <authorList>
            <consortium name="The Broad Institute Genomics Platform"/>
            <consortium name="The Broad Institute Genome Sequencing Center for Infectious Disease"/>
            <person name="Wu L."/>
            <person name="Ma J."/>
        </authorList>
    </citation>
    <scope>NUCLEOTIDE SEQUENCE [LARGE SCALE GENOMIC DNA]</scope>
    <source>
        <strain evidence="3 4">JCM 13250</strain>
    </source>
</reference>
<proteinExistence type="predicted"/>